<dbReference type="InterPro" id="IPR017853">
    <property type="entry name" value="GH"/>
</dbReference>
<dbReference type="InterPro" id="IPR006047">
    <property type="entry name" value="GH13_cat_dom"/>
</dbReference>
<dbReference type="GO" id="GO:0005829">
    <property type="term" value="C:cytosol"/>
    <property type="evidence" value="ECO:0007669"/>
    <property type="project" value="TreeGrafter"/>
</dbReference>
<dbReference type="InterPro" id="IPR037439">
    <property type="entry name" value="Branching_enzy"/>
</dbReference>
<dbReference type="NCBIfam" id="TIGR01515">
    <property type="entry name" value="branching_enzym"/>
    <property type="match status" value="1"/>
</dbReference>
<dbReference type="FunFam" id="2.60.40.10:FF:000169">
    <property type="entry name" value="1,4-alpha-glucan branching enzyme GlgB"/>
    <property type="match status" value="1"/>
</dbReference>
<evidence type="ECO:0000256" key="10">
    <source>
        <dbReference type="PIRSR" id="PIRSR000463-1"/>
    </source>
</evidence>
<feature type="region of interest" description="Disordered" evidence="11">
    <location>
        <begin position="1"/>
        <end position="23"/>
    </location>
</feature>
<comment type="pathway">
    <text evidence="2 9">Glycan biosynthesis; glycogen biosynthesis.</text>
</comment>
<dbReference type="Proteomes" id="UP000186096">
    <property type="component" value="Unassembled WGS sequence"/>
</dbReference>
<keyword evidence="6 9" id="KW-0808">Transferase</keyword>
<comment type="function">
    <text evidence="9">Catalyzes the formation of the alpha-1,6-glucosidic linkages in glycogen by scission of a 1,4-alpha-linked oligosaccharide from growing alpha-1,4-glucan chains and the subsequent attachment of the oligosaccharide to the alpha-1,6 position.</text>
</comment>
<protein>
    <recommendedName>
        <fullName evidence="9">1,4-alpha-glucan branching enzyme GlgB</fullName>
        <ecNumber evidence="9">2.4.1.18</ecNumber>
    </recommendedName>
    <alternativeName>
        <fullName evidence="9">1,4-alpha-D-glucan:1,4-alpha-D-glucan 6-glucosyl-transferase</fullName>
    </alternativeName>
    <alternativeName>
        <fullName evidence="9">Alpha-(1-&gt;4)-glucan branching enzyme</fullName>
    </alternativeName>
    <alternativeName>
        <fullName evidence="9">Glycogen branching enzyme</fullName>
        <shortName evidence="9">BE</shortName>
    </alternativeName>
</protein>
<feature type="active site" description="Proton donor" evidence="9 10">
    <location>
        <position position="445"/>
    </location>
</feature>
<dbReference type="Pfam" id="PF02806">
    <property type="entry name" value="Alpha-amylase_C"/>
    <property type="match status" value="1"/>
</dbReference>
<feature type="active site" description="Nucleophile" evidence="9 10">
    <location>
        <position position="392"/>
    </location>
</feature>
<dbReference type="CDD" id="cd02855">
    <property type="entry name" value="E_set_GBE_prok_N"/>
    <property type="match status" value="1"/>
</dbReference>
<gene>
    <name evidence="9" type="primary">glgB</name>
    <name evidence="13" type="ORF">SAMN05421833_11463</name>
</gene>
<comment type="catalytic activity">
    <reaction evidence="1 9">
        <text>Transfers a segment of a (1-&gt;4)-alpha-D-glucan chain to a primary hydroxy group in a similar glucan chain.</text>
        <dbReference type="EC" id="2.4.1.18"/>
    </reaction>
</comment>
<reference evidence="14" key="1">
    <citation type="submission" date="2017-01" db="EMBL/GenBank/DDBJ databases">
        <authorList>
            <person name="Varghese N."/>
            <person name="Submissions S."/>
        </authorList>
    </citation>
    <scope>NUCLEOTIDE SEQUENCE [LARGE SCALE GENOMIC DNA]</scope>
    <source>
        <strain evidence="14">ATCC 12950</strain>
    </source>
</reference>
<keyword evidence="14" id="KW-1185">Reference proteome</keyword>
<dbReference type="UniPathway" id="UPA00164"/>
<evidence type="ECO:0000256" key="3">
    <source>
        <dbReference type="ARBA" id="ARBA00009000"/>
    </source>
</evidence>
<feature type="region of interest" description="Disordered" evidence="11">
    <location>
        <begin position="714"/>
        <end position="745"/>
    </location>
</feature>
<dbReference type="InterPro" id="IPR013783">
    <property type="entry name" value="Ig-like_fold"/>
</dbReference>
<name>A0A1N7DCZ7_9ACTN</name>
<dbReference type="InterPro" id="IPR006407">
    <property type="entry name" value="GlgB"/>
</dbReference>
<evidence type="ECO:0000256" key="11">
    <source>
        <dbReference type="SAM" id="MobiDB-lite"/>
    </source>
</evidence>
<evidence type="ECO:0000256" key="1">
    <source>
        <dbReference type="ARBA" id="ARBA00000826"/>
    </source>
</evidence>
<dbReference type="InterPro" id="IPR004193">
    <property type="entry name" value="Glyco_hydro_13_N"/>
</dbReference>
<dbReference type="PANTHER" id="PTHR43651">
    <property type="entry name" value="1,4-ALPHA-GLUCAN-BRANCHING ENZYME"/>
    <property type="match status" value="1"/>
</dbReference>
<evidence type="ECO:0000256" key="5">
    <source>
        <dbReference type="ARBA" id="ARBA00022676"/>
    </source>
</evidence>
<keyword evidence="8 9" id="KW-0119">Carbohydrate metabolism</keyword>
<dbReference type="Gene3D" id="2.60.40.10">
    <property type="entry name" value="Immunoglobulins"/>
    <property type="match status" value="2"/>
</dbReference>
<accession>A0A1N7DCZ7</accession>
<evidence type="ECO:0000259" key="12">
    <source>
        <dbReference type="SMART" id="SM00642"/>
    </source>
</evidence>
<dbReference type="GO" id="GO:0003844">
    <property type="term" value="F:1,4-alpha-glucan branching enzyme activity"/>
    <property type="evidence" value="ECO:0007669"/>
    <property type="project" value="UniProtKB-UniRule"/>
</dbReference>
<dbReference type="PIRSF" id="PIRSF000463">
    <property type="entry name" value="GlgB"/>
    <property type="match status" value="1"/>
</dbReference>
<dbReference type="GO" id="GO:0043169">
    <property type="term" value="F:cation binding"/>
    <property type="evidence" value="ECO:0007669"/>
    <property type="project" value="InterPro"/>
</dbReference>
<keyword evidence="4 9" id="KW-0321">Glycogen metabolism</keyword>
<dbReference type="AlphaFoldDB" id="A0A1N7DCZ7"/>
<comment type="subunit">
    <text evidence="9">Monomer.</text>
</comment>
<dbReference type="GO" id="GO:0004553">
    <property type="term" value="F:hydrolase activity, hydrolyzing O-glycosyl compounds"/>
    <property type="evidence" value="ECO:0007669"/>
    <property type="project" value="InterPro"/>
</dbReference>
<dbReference type="SUPFAM" id="SSF81296">
    <property type="entry name" value="E set domains"/>
    <property type="match status" value="2"/>
</dbReference>
<dbReference type="InterPro" id="IPR006048">
    <property type="entry name" value="A-amylase/branching_C"/>
</dbReference>
<evidence type="ECO:0000256" key="4">
    <source>
        <dbReference type="ARBA" id="ARBA00022600"/>
    </source>
</evidence>
<dbReference type="InterPro" id="IPR044143">
    <property type="entry name" value="GlgB_N_E_set_prok"/>
</dbReference>
<keyword evidence="5 9" id="KW-0328">Glycosyltransferase</keyword>
<evidence type="ECO:0000313" key="14">
    <source>
        <dbReference type="Proteomes" id="UP000186096"/>
    </source>
</evidence>
<dbReference type="EC" id="2.4.1.18" evidence="9"/>
<dbReference type="Pfam" id="PF22019">
    <property type="entry name" value="GlgB_N"/>
    <property type="match status" value="1"/>
</dbReference>
<dbReference type="SUPFAM" id="SSF51011">
    <property type="entry name" value="Glycosyl hydrolase domain"/>
    <property type="match status" value="1"/>
</dbReference>
<dbReference type="Gene3D" id="2.60.40.1180">
    <property type="entry name" value="Golgi alpha-mannosidase II"/>
    <property type="match status" value="1"/>
</dbReference>
<feature type="domain" description="Glycosyl hydrolase family 13 catalytic" evidence="12">
    <location>
        <begin position="240"/>
        <end position="612"/>
    </location>
</feature>
<dbReference type="PANTHER" id="PTHR43651:SF3">
    <property type="entry name" value="1,4-ALPHA-GLUCAN-BRANCHING ENZYME"/>
    <property type="match status" value="1"/>
</dbReference>
<evidence type="ECO:0000256" key="6">
    <source>
        <dbReference type="ARBA" id="ARBA00022679"/>
    </source>
</evidence>
<dbReference type="InterPro" id="IPR013780">
    <property type="entry name" value="Glyco_hydro_b"/>
</dbReference>
<dbReference type="EMBL" id="FTNI01000014">
    <property type="protein sequence ID" value="SIR73627.1"/>
    <property type="molecule type" value="Genomic_DNA"/>
</dbReference>
<dbReference type="FunFam" id="3.20.20.80:FF:000003">
    <property type="entry name" value="1,4-alpha-glucan branching enzyme GlgB"/>
    <property type="match status" value="1"/>
</dbReference>
<dbReference type="STRING" id="58117.SAMN05421833_11463"/>
<evidence type="ECO:0000256" key="8">
    <source>
        <dbReference type="ARBA" id="ARBA00023277"/>
    </source>
</evidence>
<evidence type="ECO:0000256" key="7">
    <source>
        <dbReference type="ARBA" id="ARBA00023056"/>
    </source>
</evidence>
<dbReference type="GO" id="GO:0005978">
    <property type="term" value="P:glycogen biosynthetic process"/>
    <property type="evidence" value="ECO:0007669"/>
    <property type="project" value="UniProtKB-UniRule"/>
</dbReference>
<dbReference type="RefSeq" id="WP_083744427.1">
    <property type="nucleotide sequence ID" value="NZ_FTNI01000014.1"/>
</dbReference>
<dbReference type="HAMAP" id="MF_00685">
    <property type="entry name" value="GlgB"/>
    <property type="match status" value="1"/>
</dbReference>
<dbReference type="NCBIfam" id="NF003811">
    <property type="entry name" value="PRK05402.1"/>
    <property type="match status" value="1"/>
</dbReference>
<evidence type="ECO:0000256" key="2">
    <source>
        <dbReference type="ARBA" id="ARBA00004964"/>
    </source>
</evidence>
<dbReference type="SUPFAM" id="SSF51445">
    <property type="entry name" value="(Trans)glycosidases"/>
    <property type="match status" value="1"/>
</dbReference>
<evidence type="ECO:0000256" key="9">
    <source>
        <dbReference type="HAMAP-Rule" id="MF_00685"/>
    </source>
</evidence>
<dbReference type="InterPro" id="IPR014756">
    <property type="entry name" value="Ig_E-set"/>
</dbReference>
<dbReference type="InterPro" id="IPR054169">
    <property type="entry name" value="GlgB_N"/>
</dbReference>
<dbReference type="FunFam" id="2.60.40.1180:FF:000002">
    <property type="entry name" value="1,4-alpha-glucan branching enzyme GlgB"/>
    <property type="match status" value="1"/>
</dbReference>
<evidence type="ECO:0000313" key="13">
    <source>
        <dbReference type="EMBL" id="SIR73627.1"/>
    </source>
</evidence>
<dbReference type="OrthoDB" id="9800174at2"/>
<dbReference type="SMART" id="SM00642">
    <property type="entry name" value="Aamy"/>
    <property type="match status" value="1"/>
</dbReference>
<organism evidence="13 14">
    <name type="scientific">Microbispora rosea</name>
    <dbReference type="NCBI Taxonomy" id="58117"/>
    <lineage>
        <taxon>Bacteria</taxon>
        <taxon>Bacillati</taxon>
        <taxon>Actinomycetota</taxon>
        <taxon>Actinomycetes</taxon>
        <taxon>Streptosporangiales</taxon>
        <taxon>Streptosporangiaceae</taxon>
        <taxon>Microbispora</taxon>
    </lineage>
</organism>
<dbReference type="CDD" id="cd11322">
    <property type="entry name" value="AmyAc_Glg_BE"/>
    <property type="match status" value="1"/>
</dbReference>
<dbReference type="Pfam" id="PF00128">
    <property type="entry name" value="Alpha-amylase"/>
    <property type="match status" value="1"/>
</dbReference>
<comment type="similarity">
    <text evidence="3 9">Belongs to the glycosyl hydrolase 13 family. GlgB subfamily.</text>
</comment>
<dbReference type="Pfam" id="PF02922">
    <property type="entry name" value="CBM_48"/>
    <property type="match status" value="1"/>
</dbReference>
<proteinExistence type="inferred from homology"/>
<keyword evidence="7 9" id="KW-0320">Glycogen biosynthesis</keyword>
<sequence length="745" mass="84154">MDLDRLAGGAHHDPHSILGAHPGPDGVTIRALRPFAERVEVLADGSAHAMSHLAFGVFEVTLPGVDKVPDYHLRITYPDAPPYETDDPYRHWPTLGELDLHLIGEGRHERLWEVLGARVIRHEDVDGTAFSVWAPNAQGVRVIGDFNHWNGAAHPMRSLGRSGVWELFLPEIGEGTRYKFQILGLDGIWREKADPMARRTEVPPATASIVERSAYEWRDEEWMTARPSHDALAEPMSTYEVHLGSWRPGLSYRDLARELVAYVTDMGFTHVEFLPVAEHPFGGSWGYQVTSYYAPTSRFGSPDDFRHLVDELHRAGVGVIVDWVPAHFPMDEWALARFDGTPLYEHADPDRGTHPDWGTYVFDFGRNEVRNFLVANALYWLKEFHIDGLRVDAVASMLYLDYSRREGEWTPNEYGGRENLDAIEFLKEMNAVVYREEPGIVTIAEESTAWPGVSRPVHLGGLGFGFKWNMGWMHDSLNYMSREPIYRQYHHHQMTFSLMYAFSENFVLPLSHDEVVHLKGSLLGKMPGDEWQRFANLRALYGFMWAHPGKQLLFMGGEFGQGAEWSEANGLDWWVLDFDYHQGVRRLVKDLNRVYRESPALYSRDNTHEGFRWIDADDASGNVLSFLRYGADGSVLACVANFSGSPHEDYHLGLPTPGRWEEILNTDAYEYAGSGVGNMGAVESVEAPWHGLPCSTRLSLPPLGVVWLRPVESPTAVSPEMEETATEAADTERTDIEPEGLVAEL</sequence>
<dbReference type="Gene3D" id="3.20.20.80">
    <property type="entry name" value="Glycosidases"/>
    <property type="match status" value="1"/>
</dbReference>
<dbReference type="NCBIfam" id="NF008967">
    <property type="entry name" value="PRK12313.1"/>
    <property type="match status" value="1"/>
</dbReference>